<protein>
    <submittedName>
        <fullName evidence="1">Uncharacterized protein</fullName>
    </submittedName>
</protein>
<organism evidence="1">
    <name type="scientific">marine metagenome</name>
    <dbReference type="NCBI Taxonomy" id="408172"/>
    <lineage>
        <taxon>unclassified sequences</taxon>
        <taxon>metagenomes</taxon>
        <taxon>ecological metagenomes</taxon>
    </lineage>
</organism>
<dbReference type="AlphaFoldDB" id="A0A382F573"/>
<evidence type="ECO:0000313" key="1">
    <source>
        <dbReference type="EMBL" id="SVB57845.1"/>
    </source>
</evidence>
<name>A0A382F573_9ZZZZ</name>
<proteinExistence type="predicted"/>
<sequence>MEAKTVAIKGLCWHLLRLGNNHRQVIQLFSVPRKVLQRFKNRLDD</sequence>
<feature type="non-terminal residue" evidence="1">
    <location>
        <position position="45"/>
    </location>
</feature>
<dbReference type="EMBL" id="UINC01047938">
    <property type="protein sequence ID" value="SVB57845.1"/>
    <property type="molecule type" value="Genomic_DNA"/>
</dbReference>
<reference evidence="1" key="1">
    <citation type="submission" date="2018-05" db="EMBL/GenBank/DDBJ databases">
        <authorList>
            <person name="Lanie J.A."/>
            <person name="Ng W.-L."/>
            <person name="Kazmierczak K.M."/>
            <person name="Andrzejewski T.M."/>
            <person name="Davidsen T.M."/>
            <person name="Wayne K.J."/>
            <person name="Tettelin H."/>
            <person name="Glass J.I."/>
            <person name="Rusch D."/>
            <person name="Podicherti R."/>
            <person name="Tsui H.-C.T."/>
            <person name="Winkler M.E."/>
        </authorList>
    </citation>
    <scope>NUCLEOTIDE SEQUENCE</scope>
</reference>
<accession>A0A382F573</accession>
<gene>
    <name evidence="1" type="ORF">METZ01_LOCUS210699</name>
</gene>